<sequence length="108" mass="11544">MSVLGKWRIVELPGYADDYADMVEPAYILFEATGGEFAFGCVTGAFAGGGDHAAVEFDWNGNDEMDEARGSGWAEIKADGSLRGEIGFHAGDDIPFTARRWPSSSTAC</sequence>
<dbReference type="Proteomes" id="UP000410984">
    <property type="component" value="Unassembled WGS sequence"/>
</dbReference>
<proteinExistence type="predicted"/>
<dbReference type="RefSeq" id="WP_142584632.1">
    <property type="nucleotide sequence ID" value="NZ_CABFPH010000069.1"/>
</dbReference>
<dbReference type="AlphaFoldDB" id="A0A509EG84"/>
<evidence type="ECO:0008006" key="3">
    <source>
        <dbReference type="Google" id="ProtNLM"/>
    </source>
</evidence>
<gene>
    <name evidence="1" type="ORF">MET9862_04001</name>
</gene>
<dbReference type="OrthoDB" id="282152at2"/>
<evidence type="ECO:0000313" key="1">
    <source>
        <dbReference type="EMBL" id="VUD73386.1"/>
    </source>
</evidence>
<reference evidence="1 2" key="1">
    <citation type="submission" date="2019-06" db="EMBL/GenBank/DDBJ databases">
        <authorList>
            <person name="Rodrigo-Torres L."/>
            <person name="Arahal R. D."/>
            <person name="Lucena T."/>
        </authorList>
    </citation>
    <scope>NUCLEOTIDE SEQUENCE [LARGE SCALE GENOMIC DNA]</scope>
    <source>
        <strain evidence="1 2">SB0023/3</strain>
    </source>
</reference>
<accession>A0A509EG84</accession>
<keyword evidence="2" id="KW-1185">Reference proteome</keyword>
<protein>
    <recommendedName>
        <fullName evidence="3">Lipocalin-like domain-containing protein</fullName>
    </recommendedName>
</protein>
<dbReference type="EMBL" id="CABFPH010000069">
    <property type="protein sequence ID" value="VUD73386.1"/>
    <property type="molecule type" value="Genomic_DNA"/>
</dbReference>
<evidence type="ECO:0000313" key="2">
    <source>
        <dbReference type="Proteomes" id="UP000410984"/>
    </source>
</evidence>
<organism evidence="1 2">
    <name type="scientific">Methylobacterium symbioticum</name>
    <dbReference type="NCBI Taxonomy" id="2584084"/>
    <lineage>
        <taxon>Bacteria</taxon>
        <taxon>Pseudomonadati</taxon>
        <taxon>Pseudomonadota</taxon>
        <taxon>Alphaproteobacteria</taxon>
        <taxon>Hyphomicrobiales</taxon>
        <taxon>Methylobacteriaceae</taxon>
        <taxon>Methylobacterium</taxon>
    </lineage>
</organism>
<name>A0A509EG84_9HYPH</name>